<proteinExistence type="inferred from homology"/>
<organism evidence="13 14">
    <name type="scientific">Streptomyces lavenduligriseus</name>
    <dbReference type="NCBI Taxonomy" id="67315"/>
    <lineage>
        <taxon>Bacteria</taxon>
        <taxon>Bacillati</taxon>
        <taxon>Actinomycetota</taxon>
        <taxon>Actinomycetes</taxon>
        <taxon>Kitasatosporales</taxon>
        <taxon>Streptomycetaceae</taxon>
        <taxon>Streptomyces</taxon>
    </lineage>
</organism>
<dbReference type="Gene3D" id="3.40.50.10860">
    <property type="entry name" value="Leucine Dehydrogenase, chain A, domain 1"/>
    <property type="match status" value="1"/>
</dbReference>
<comment type="similarity">
    <text evidence="3 11">Belongs to the Glu/Leu/Phe/Val dehydrogenases family.</text>
</comment>
<comment type="pathway">
    <text evidence="2">Amino-acid degradation; L-valine degradation.</text>
</comment>
<dbReference type="InterPro" id="IPR016211">
    <property type="entry name" value="Glu/Phe/Leu/Val/Trp_DH_bac/arc"/>
</dbReference>
<dbReference type="InterPro" id="IPR006095">
    <property type="entry name" value="Glu/Leu/Phe/Val/Trp_DH"/>
</dbReference>
<evidence type="ECO:0000256" key="4">
    <source>
        <dbReference type="ARBA" id="ARBA00011738"/>
    </source>
</evidence>
<evidence type="ECO:0000256" key="5">
    <source>
        <dbReference type="ARBA" id="ARBA00012136"/>
    </source>
</evidence>
<keyword evidence="9" id="KW-0520">NAD</keyword>
<dbReference type="InterPro" id="IPR006097">
    <property type="entry name" value="Glu/Leu/Phe/Val/Trp_DH_dimer"/>
</dbReference>
<dbReference type="CDD" id="cd01075">
    <property type="entry name" value="NAD_bind_Leu_Phe_Val_DH"/>
    <property type="match status" value="1"/>
</dbReference>
<sequence length="355" mass="36451">METPMEFGHESVVMRLGRRSGLPIVVAVHSTALGRAVGGCRMWAYDSWEDGLRDALRLSEGMTRKCAAAGLPNGGGKTVVVLPPGRSVTADERRAALHDVGDIVAELGGSYVTGPDAGTGPADMAVIGERTEYVFCRPESAGGSGDPSPFTALGVVAALRSTCLALFGSPGLAGRRFAVIGLGHVGEQIARQLAAAGADLVLSDVDPAKRSLGAELGAVFTEPDAAATAEVDVLVPAALGGLLTRDLVPRLRCRAVAGAANNQLADPGVAELLRERDILWAPDYIANAGGVVNAVAREVLGDGPEKAVQRIESITDTLTGLFETAARAGITTARAADDLARRRLAAPAPTAPEPA</sequence>
<dbReference type="SUPFAM" id="SSF51735">
    <property type="entry name" value="NAD(P)-binding Rossmann-fold domains"/>
    <property type="match status" value="1"/>
</dbReference>
<evidence type="ECO:0000256" key="10">
    <source>
        <dbReference type="ARBA" id="ARBA00048547"/>
    </source>
</evidence>
<dbReference type="Pfam" id="PF00208">
    <property type="entry name" value="ELFV_dehydrog"/>
    <property type="match status" value="1"/>
</dbReference>
<comment type="catalytic activity">
    <reaction evidence="10">
        <text>L-valine + NAD(+) + H2O = 3-methyl-2-oxobutanoate + NH4(+) + NADH + H(+)</text>
        <dbReference type="Rhea" id="RHEA:30763"/>
        <dbReference type="ChEBI" id="CHEBI:11851"/>
        <dbReference type="ChEBI" id="CHEBI:15377"/>
        <dbReference type="ChEBI" id="CHEBI:15378"/>
        <dbReference type="ChEBI" id="CHEBI:28938"/>
        <dbReference type="ChEBI" id="CHEBI:57540"/>
        <dbReference type="ChEBI" id="CHEBI:57762"/>
        <dbReference type="ChEBI" id="CHEBI:57945"/>
        <dbReference type="EC" id="1.4.1.23"/>
    </reaction>
</comment>
<evidence type="ECO:0000313" key="13">
    <source>
        <dbReference type="EMBL" id="MCL3992368.1"/>
    </source>
</evidence>
<dbReference type="Pfam" id="PF02812">
    <property type="entry name" value="ELFV_dehydrog_N"/>
    <property type="match status" value="1"/>
</dbReference>
<dbReference type="Gene3D" id="3.40.50.720">
    <property type="entry name" value="NAD(P)-binding Rossmann-like Domain"/>
    <property type="match status" value="1"/>
</dbReference>
<dbReference type="InterPro" id="IPR036291">
    <property type="entry name" value="NAD(P)-bd_dom_sf"/>
</dbReference>
<dbReference type="EC" id="1.4.1.23" evidence="5"/>
<feature type="domain" description="Glutamate/phenylalanine/leucine/valine/L-tryptophan dehydrogenase C-terminal" evidence="12">
    <location>
        <begin position="145"/>
        <end position="352"/>
    </location>
</feature>
<dbReference type="PANTHER" id="PTHR42722:SF1">
    <property type="entry name" value="VALINE DEHYDROGENASE"/>
    <property type="match status" value="1"/>
</dbReference>
<dbReference type="Proteomes" id="UP001202052">
    <property type="component" value="Unassembled WGS sequence"/>
</dbReference>
<dbReference type="InterPro" id="IPR006096">
    <property type="entry name" value="Glu/Leu/Phe/Val/Trp_DH_C"/>
</dbReference>
<comment type="subunit">
    <text evidence="4">Homodimer.</text>
</comment>
<evidence type="ECO:0000256" key="6">
    <source>
        <dbReference type="ARBA" id="ARBA00017332"/>
    </source>
</evidence>
<keyword evidence="8 11" id="KW-0560">Oxidoreductase</keyword>
<accession>A0ABT0NNI6</accession>
<evidence type="ECO:0000256" key="9">
    <source>
        <dbReference type="ARBA" id="ARBA00023027"/>
    </source>
</evidence>
<comment type="caution">
    <text evidence="13">The sequence shown here is derived from an EMBL/GenBank/DDBJ whole genome shotgun (WGS) entry which is preliminary data.</text>
</comment>
<dbReference type="EMBL" id="JAMCCK010000005">
    <property type="protein sequence ID" value="MCL3992368.1"/>
    <property type="molecule type" value="Genomic_DNA"/>
</dbReference>
<dbReference type="PIRSF" id="PIRSF000188">
    <property type="entry name" value="Phe_leu_dh"/>
    <property type="match status" value="1"/>
</dbReference>
<dbReference type="RefSeq" id="WP_249456942.1">
    <property type="nucleotide sequence ID" value="NZ_JAMCCK010000005.1"/>
</dbReference>
<reference evidence="13 14" key="1">
    <citation type="submission" date="2022-05" db="EMBL/GenBank/DDBJ databases">
        <title>Genome Resource of Streptomyces lavenduligriseus GA1-1, a Strain with Broad-Spectrum Antifungal Activity against Phytopathogenic Fungi.</title>
        <authorList>
            <person name="Qi D."/>
        </authorList>
    </citation>
    <scope>NUCLEOTIDE SEQUENCE [LARGE SCALE GENOMIC DNA]</scope>
    <source>
        <strain evidence="13 14">GA1-1</strain>
    </source>
</reference>
<evidence type="ECO:0000256" key="2">
    <source>
        <dbReference type="ARBA" id="ARBA00005109"/>
    </source>
</evidence>
<dbReference type="SUPFAM" id="SSF53223">
    <property type="entry name" value="Aminoacid dehydrogenase-like, N-terminal domain"/>
    <property type="match status" value="1"/>
</dbReference>
<comment type="subcellular location">
    <subcellularLocation>
        <location evidence="1">Cytoplasm</location>
    </subcellularLocation>
</comment>
<evidence type="ECO:0000313" key="14">
    <source>
        <dbReference type="Proteomes" id="UP001202052"/>
    </source>
</evidence>
<evidence type="ECO:0000256" key="11">
    <source>
        <dbReference type="RuleBase" id="RU004417"/>
    </source>
</evidence>
<evidence type="ECO:0000256" key="8">
    <source>
        <dbReference type="ARBA" id="ARBA00023002"/>
    </source>
</evidence>
<keyword evidence="14" id="KW-1185">Reference proteome</keyword>
<dbReference type="InterPro" id="IPR046346">
    <property type="entry name" value="Aminoacid_DH-like_N_sf"/>
</dbReference>
<dbReference type="SMART" id="SM00839">
    <property type="entry name" value="ELFV_dehydrog"/>
    <property type="match status" value="1"/>
</dbReference>
<gene>
    <name evidence="13" type="ORF">M4438_02290</name>
</gene>
<protein>
    <recommendedName>
        <fullName evidence="6">Valine dehydrogenase</fullName>
        <ecNumber evidence="5">1.4.1.23</ecNumber>
    </recommendedName>
</protein>
<evidence type="ECO:0000256" key="7">
    <source>
        <dbReference type="ARBA" id="ARBA00022456"/>
    </source>
</evidence>
<dbReference type="PRINTS" id="PR00082">
    <property type="entry name" value="GLFDHDRGNASE"/>
</dbReference>
<evidence type="ECO:0000259" key="12">
    <source>
        <dbReference type="SMART" id="SM00839"/>
    </source>
</evidence>
<evidence type="ECO:0000256" key="1">
    <source>
        <dbReference type="ARBA" id="ARBA00004496"/>
    </source>
</evidence>
<keyword evidence="7" id="KW-0101">Branched-chain amino acid catabolism</keyword>
<evidence type="ECO:0000256" key="3">
    <source>
        <dbReference type="ARBA" id="ARBA00006382"/>
    </source>
</evidence>
<dbReference type="PANTHER" id="PTHR42722">
    <property type="entry name" value="LEUCINE DEHYDROGENASE"/>
    <property type="match status" value="1"/>
</dbReference>
<name>A0ABT0NNI6_9ACTN</name>